<protein>
    <submittedName>
        <fullName evidence="1">Uncharacterized protein</fullName>
    </submittedName>
</protein>
<dbReference type="Proteomes" id="UP000182264">
    <property type="component" value="Chromosome"/>
</dbReference>
<dbReference type="AlphaFoldDB" id="A0A1L3GEK7"/>
<dbReference type="STRING" id="29542.A6070_12450"/>
<sequence length="274" mass="30620">MPALVLLTRLVAEDAMDSINGQMTVDIQRSLGQAKLKAEGFLPRARGEDLRVLLLSIRNAIEDEGVIREEVTGQSVDDRHLLFQSFREFYTHDNFFEEGGPLDSTKDPLGERMSKRLAGFALIRILDAEDALTTGSQVPSLSGAGFLTVSSALIDAWQALSLAQTRIAGSADPDEATLDKKYRVKNKNQPEIQARRAIRQKLLVRIRELSDACVKKNAWARTNVDIAGDIYEEVIAYAQEIKYPFRKDAAVTEGDDQPLVYRIERLIGEAKRMK</sequence>
<organism evidence="1 2">
    <name type="scientific">Syntrophotalea acetylenica</name>
    <name type="common">Pelobacter acetylenicus</name>
    <dbReference type="NCBI Taxonomy" id="29542"/>
    <lineage>
        <taxon>Bacteria</taxon>
        <taxon>Pseudomonadati</taxon>
        <taxon>Thermodesulfobacteriota</taxon>
        <taxon>Desulfuromonadia</taxon>
        <taxon>Desulfuromonadales</taxon>
        <taxon>Syntrophotaleaceae</taxon>
        <taxon>Syntrophotalea</taxon>
    </lineage>
</organism>
<proteinExistence type="predicted"/>
<accession>A0A1L3GEK7</accession>
<evidence type="ECO:0000313" key="2">
    <source>
        <dbReference type="Proteomes" id="UP000182264"/>
    </source>
</evidence>
<reference evidence="1 2" key="1">
    <citation type="journal article" date="2017" name="Genome Announc.">
        <title>Complete Genome Sequences of Two Acetylene-Fermenting Pelobacter acetylenicus Strains.</title>
        <authorList>
            <person name="Sutton J.M."/>
            <person name="Baesman S.M."/>
            <person name="Fierst J.L."/>
            <person name="Poret-Peterson A.T."/>
            <person name="Oremland R.S."/>
            <person name="Dunlap D.S."/>
            <person name="Akob D.M."/>
        </authorList>
    </citation>
    <scope>NUCLEOTIDE SEQUENCE [LARGE SCALE GENOMIC DNA]</scope>
    <source>
        <strain evidence="1 2">DSM 3247</strain>
    </source>
</reference>
<dbReference type="EMBL" id="CP015518">
    <property type="protein sequence ID" value="APG24259.1"/>
    <property type="molecule type" value="Genomic_DNA"/>
</dbReference>
<gene>
    <name evidence="1" type="ORF">A7E75_03820</name>
</gene>
<evidence type="ECO:0000313" key="1">
    <source>
        <dbReference type="EMBL" id="APG24259.1"/>
    </source>
</evidence>
<keyword evidence="2" id="KW-1185">Reference proteome</keyword>
<name>A0A1L3GEK7_SYNAC</name>
<dbReference type="KEGG" id="pace:A6070_12450"/>